<gene>
    <name evidence="1" type="ORF">EYR41_002889</name>
</gene>
<dbReference type="Gene3D" id="3.30.760.10">
    <property type="entry name" value="RNA Cap, Translation Initiation Factor Eif4e"/>
    <property type="match status" value="1"/>
</dbReference>
<evidence type="ECO:0000313" key="1">
    <source>
        <dbReference type="EMBL" id="TGJ70872.1"/>
    </source>
</evidence>
<comment type="caution">
    <text evidence="1">The sequence shown here is derived from an EMBL/GenBank/DDBJ whole genome shotgun (WGS) entry which is preliminary data.</text>
</comment>
<dbReference type="InterPro" id="IPR023398">
    <property type="entry name" value="TIF_eIF4e-like"/>
</dbReference>
<dbReference type="Pfam" id="PF08939">
    <property type="entry name" value="Bles03"/>
    <property type="match status" value="1"/>
</dbReference>
<protein>
    <submittedName>
        <fullName evidence="1">Uncharacterized protein</fullName>
    </submittedName>
</protein>
<dbReference type="EMBL" id="SOZJ01000002">
    <property type="protein sequence ID" value="TGJ70872.1"/>
    <property type="molecule type" value="Genomic_DNA"/>
</dbReference>
<evidence type="ECO:0000313" key="2">
    <source>
        <dbReference type="Proteomes" id="UP000297595"/>
    </source>
</evidence>
<sequence>MTIRIPITHLRPRKFRFQSVRFNSSSTSGTASKNDGRPLVRYLTKRELVVDHFNYHFKISGNESTGTPNFSKIQSPSNVETIGNTPRITITTVNQGRPRIDLTAGGGGSDNSGLRMRSVRVDQTPARPAGALTGLNVPSIKGLTLPVFEGPSNPIHLNEFLKKYPPSTTTHQSIAGSWVFVKRNNTNPGYPLSKPDNFACAEKAKAVIDDTITRLQSYQTDGVTARGYLLEKVFKSAAGELRDLAVKHNYTCGAWFIPVSTQRVDKVFTELSRSIIAGELSRTFAHAVKATVMDIPRVPPEMHLVNVIVPDAWDKEANRKVLDVLLNVYGLAPSGCKPELFVQIGYGNFHKSKGDSCTFTPQDFFNRHEINQARFAVTKERSFSRGKILGNRLGMGLIDKVNPTGEKAKTHETAN</sequence>
<dbReference type="AlphaFoldDB" id="A0A7C8PJ29"/>
<name>A0A7C8PJ29_ORBOL</name>
<accession>A0A7C8PJ29</accession>
<dbReference type="Proteomes" id="UP000297595">
    <property type="component" value="Unassembled WGS sequence"/>
</dbReference>
<reference evidence="1 2" key="1">
    <citation type="submission" date="2019-03" db="EMBL/GenBank/DDBJ databases">
        <title>Nematode-trapping fungi genome.</title>
        <authorList>
            <person name="Vidal-Diez De Ulzurrun G."/>
        </authorList>
    </citation>
    <scope>NUCLEOTIDE SEQUENCE [LARGE SCALE GENOMIC DNA]</scope>
    <source>
        <strain evidence="1 2">TWF154</strain>
    </source>
</reference>
<dbReference type="InterPro" id="IPR015034">
    <property type="entry name" value="Bles03"/>
</dbReference>
<proteinExistence type="predicted"/>
<dbReference type="SUPFAM" id="SSF55418">
    <property type="entry name" value="eIF4e-like"/>
    <property type="match status" value="1"/>
</dbReference>
<organism evidence="1 2">
    <name type="scientific">Orbilia oligospora</name>
    <name type="common">Nematode-trapping fungus</name>
    <name type="synonym">Arthrobotrys oligospora</name>
    <dbReference type="NCBI Taxonomy" id="2813651"/>
    <lineage>
        <taxon>Eukaryota</taxon>
        <taxon>Fungi</taxon>
        <taxon>Dikarya</taxon>
        <taxon>Ascomycota</taxon>
        <taxon>Pezizomycotina</taxon>
        <taxon>Orbiliomycetes</taxon>
        <taxon>Orbiliales</taxon>
        <taxon>Orbiliaceae</taxon>
        <taxon>Orbilia</taxon>
    </lineage>
</organism>